<evidence type="ECO:0000313" key="2">
    <source>
        <dbReference type="Proteomes" id="UP000002316"/>
    </source>
</evidence>
<dbReference type="VEuPathDB" id="TriTrypDB:Tbg972.11.9020"/>
<reference evidence="2" key="1">
    <citation type="journal article" date="2010" name="PLoS Negl. Trop. Dis.">
        <title>The genome sequence of Trypanosoma brucei gambiense, causative agent of chronic human african trypanosomiasis.</title>
        <authorList>
            <person name="Jackson A.P."/>
            <person name="Sanders M."/>
            <person name="Berry A."/>
            <person name="McQuillan J."/>
            <person name="Aslett M.A."/>
            <person name="Quail M.A."/>
            <person name="Chukualim B."/>
            <person name="Capewell P."/>
            <person name="MacLeod A."/>
            <person name="Melville S.E."/>
            <person name="Gibson W."/>
            <person name="Barry J.D."/>
            <person name="Berriman M."/>
            <person name="Hertz-Fowler C."/>
        </authorList>
    </citation>
    <scope>NUCLEOTIDE SEQUENCE [LARGE SCALE GENOMIC DNA]</scope>
    <source>
        <strain evidence="2">MHOM/CI/86/DAL972</strain>
    </source>
</reference>
<proteinExistence type="predicted"/>
<gene>
    <name evidence="1" type="ORF">TbgDal_XI9020</name>
</gene>
<organism evidence="1 2">
    <name type="scientific">Trypanosoma brucei gambiense (strain MHOM/CI/86/DAL972)</name>
    <dbReference type="NCBI Taxonomy" id="679716"/>
    <lineage>
        <taxon>Eukaryota</taxon>
        <taxon>Discoba</taxon>
        <taxon>Euglenozoa</taxon>
        <taxon>Kinetoplastea</taxon>
        <taxon>Metakinetoplastina</taxon>
        <taxon>Trypanosomatida</taxon>
        <taxon>Trypanosomatidae</taxon>
        <taxon>Trypanosoma</taxon>
    </lineage>
</organism>
<accession>D0A7Y2</accession>
<dbReference type="EMBL" id="FN554974">
    <property type="protein sequence ID" value="CBH17783.1"/>
    <property type="molecule type" value="Genomic_DNA"/>
</dbReference>
<name>D0A7Y2_TRYB9</name>
<evidence type="ECO:0000313" key="1">
    <source>
        <dbReference type="EMBL" id="CBH17783.1"/>
    </source>
</evidence>
<protein>
    <submittedName>
        <fullName evidence="1">T. brucei spp.-specific protein</fullName>
    </submittedName>
</protein>
<dbReference type="KEGG" id="tbg:TbgDal_XI9020"/>
<sequence length="183" mass="20795">MCAEFFSCLHMKGTVVEGIITKFSADKGLGVIKHNLSSARVIRRVGDTVTTLEPTDAIFFSVDDIVALDGNRRVRLSTAVNSKSEWVPVVLLGEVVFFTLQREKFNRSDTPLSFGPEIWAQQIRVRSSLCSDTSHRCMSRSKWLKYRGEQERLQKYLYQGVQDRLHVMDDSFPDPFSGVPVDF</sequence>
<dbReference type="AlphaFoldDB" id="D0A7Y2"/>
<dbReference type="RefSeq" id="XP_011780047.1">
    <property type="nucleotide sequence ID" value="XM_011781745.1"/>
</dbReference>
<dbReference type="GeneID" id="23867943"/>
<dbReference type="Proteomes" id="UP000002316">
    <property type="component" value="Chromosome 11"/>
</dbReference>